<feature type="region of interest" description="Disordered" evidence="2">
    <location>
        <begin position="334"/>
        <end position="363"/>
    </location>
</feature>
<evidence type="ECO:0000256" key="1">
    <source>
        <dbReference type="SAM" id="Coils"/>
    </source>
</evidence>
<feature type="region of interest" description="Disordered" evidence="2">
    <location>
        <begin position="204"/>
        <end position="249"/>
    </location>
</feature>
<feature type="coiled-coil region" evidence="1">
    <location>
        <begin position="268"/>
        <end position="323"/>
    </location>
</feature>
<dbReference type="EMBL" id="PKSL01000180">
    <property type="protein sequence ID" value="POW00382.1"/>
    <property type="molecule type" value="Genomic_DNA"/>
</dbReference>
<reference evidence="3" key="1">
    <citation type="submission" date="2017-12" db="EMBL/GenBank/DDBJ databases">
        <title>Gene loss provides genomic basis for host adaptation in cereal stripe rust fungi.</title>
        <authorList>
            <person name="Xia C."/>
        </authorList>
    </citation>
    <scope>NUCLEOTIDE SEQUENCE [LARGE SCALE GENOMIC DNA]</scope>
    <source>
        <strain evidence="3">93-210</strain>
    </source>
</reference>
<evidence type="ECO:0000313" key="3">
    <source>
        <dbReference type="EMBL" id="POW00382.1"/>
    </source>
</evidence>
<sequence>MPPRKKKNSTATPAALETPTITPTSTAASKKKKPIPWDKDAVEPGFSSMQILLDWIQEPGNWRSWRGKKGAGVSKEVLANQILEELAGKGIHHRVPRDIRTKIQELQTSFTSACDWLRNTGQGILAKDVANGTNNIRDGLLKRCKYYYDLEVVMGERANANPRDTVDSRSDLVPNLLDQDESDPHEEGLPDRLLTSLTADELALDRSDNDDPPEPSRVNNTSSPAPDSAAANAGSKSKGNSKKRALPQGLEKAISNSYEYRYKQLTFKENQEKDRLASEERREKKRLELEKRRVRIEESDGKVRRATAEAEQARLQVAMMKDLKDTGFSDEHIKSFLDRQFGQQASREGDNESSFHTSNSDTD</sequence>
<gene>
    <name evidence="3" type="ORF">PSTT_13163</name>
</gene>
<dbReference type="Proteomes" id="UP000239156">
    <property type="component" value="Unassembled WGS sequence"/>
</dbReference>
<accession>A0A2S4UT01</accession>
<feature type="compositionally biased region" description="Low complexity" evidence="2">
    <location>
        <begin position="18"/>
        <end position="28"/>
    </location>
</feature>
<feature type="region of interest" description="Disordered" evidence="2">
    <location>
        <begin position="161"/>
        <end position="191"/>
    </location>
</feature>
<proteinExistence type="predicted"/>
<name>A0A2S4UT01_9BASI</name>
<feature type="compositionally biased region" description="Low complexity" evidence="2">
    <location>
        <begin position="219"/>
        <end position="238"/>
    </location>
</feature>
<evidence type="ECO:0000313" key="4">
    <source>
        <dbReference type="Proteomes" id="UP000239156"/>
    </source>
</evidence>
<feature type="compositionally biased region" description="Polar residues" evidence="2">
    <location>
        <begin position="341"/>
        <end position="363"/>
    </location>
</feature>
<dbReference type="PANTHER" id="PTHR33324:SF2">
    <property type="entry name" value="MYB_SANT-LIKE DNA-BINDING DOMAIN-CONTAINING PROTEIN"/>
    <property type="match status" value="1"/>
</dbReference>
<organism evidence="3 4">
    <name type="scientific">Puccinia striiformis</name>
    <dbReference type="NCBI Taxonomy" id="27350"/>
    <lineage>
        <taxon>Eukaryota</taxon>
        <taxon>Fungi</taxon>
        <taxon>Dikarya</taxon>
        <taxon>Basidiomycota</taxon>
        <taxon>Pucciniomycotina</taxon>
        <taxon>Pucciniomycetes</taxon>
        <taxon>Pucciniales</taxon>
        <taxon>Pucciniaceae</taxon>
        <taxon>Puccinia</taxon>
    </lineage>
</organism>
<feature type="region of interest" description="Disordered" evidence="2">
    <location>
        <begin position="1"/>
        <end position="38"/>
    </location>
</feature>
<protein>
    <submittedName>
        <fullName evidence="3">Uncharacterized protein</fullName>
    </submittedName>
</protein>
<dbReference type="AlphaFoldDB" id="A0A2S4UT01"/>
<dbReference type="VEuPathDB" id="FungiDB:PSHT_02813"/>
<evidence type="ECO:0000256" key="2">
    <source>
        <dbReference type="SAM" id="MobiDB-lite"/>
    </source>
</evidence>
<comment type="caution">
    <text evidence="3">The sequence shown here is derived from an EMBL/GenBank/DDBJ whole genome shotgun (WGS) entry which is preliminary data.</text>
</comment>
<keyword evidence="1" id="KW-0175">Coiled coil</keyword>
<keyword evidence="4" id="KW-1185">Reference proteome</keyword>
<dbReference type="VEuPathDB" id="FungiDB:PSTT_13163"/>
<dbReference type="PANTHER" id="PTHR33324">
    <property type="entry name" value="EXPRESSED PROTEIN"/>
    <property type="match status" value="1"/>
</dbReference>